<dbReference type="STRING" id="564608.C1N2T9"/>
<evidence type="ECO:0000313" key="7">
    <source>
        <dbReference type="Proteomes" id="UP000001876"/>
    </source>
</evidence>
<evidence type="ECO:0000313" key="6">
    <source>
        <dbReference type="EMBL" id="EEH53855.1"/>
    </source>
</evidence>
<dbReference type="Gene3D" id="1.10.357.70">
    <property type="entry name" value="Exocyst complex component Sec6, C-terminal domain"/>
    <property type="match status" value="1"/>
</dbReference>
<dbReference type="GO" id="GO:0006887">
    <property type="term" value="P:exocytosis"/>
    <property type="evidence" value="ECO:0007669"/>
    <property type="project" value="UniProtKB-KW"/>
</dbReference>
<dbReference type="InterPro" id="IPR042532">
    <property type="entry name" value="EXOC3/Sec6_C"/>
</dbReference>
<proteinExistence type="inferred from homology"/>
<feature type="coiled-coil region" evidence="4">
    <location>
        <begin position="116"/>
        <end position="143"/>
    </location>
</feature>
<evidence type="ECO:0000256" key="3">
    <source>
        <dbReference type="ARBA" id="ARBA00022483"/>
    </source>
</evidence>
<feature type="compositionally biased region" description="Pro residues" evidence="5">
    <location>
        <begin position="445"/>
        <end position="465"/>
    </location>
</feature>
<keyword evidence="4" id="KW-0175">Coiled coil</keyword>
<dbReference type="RefSeq" id="XP_003062143.1">
    <property type="nucleotide sequence ID" value="XM_003062097.1"/>
</dbReference>
<dbReference type="Proteomes" id="UP000001876">
    <property type="component" value="Unassembled WGS sequence"/>
</dbReference>
<evidence type="ECO:0000256" key="1">
    <source>
        <dbReference type="ARBA" id="ARBA00009447"/>
    </source>
</evidence>
<dbReference type="AlphaFoldDB" id="C1N2T9"/>
<reference evidence="6 7" key="1">
    <citation type="journal article" date="2009" name="Science">
        <title>Green evolution and dynamic adaptations revealed by genomes of the marine picoeukaryotes Micromonas.</title>
        <authorList>
            <person name="Worden A.Z."/>
            <person name="Lee J.H."/>
            <person name="Mock T."/>
            <person name="Rouze P."/>
            <person name="Simmons M.P."/>
            <person name="Aerts A.L."/>
            <person name="Allen A.E."/>
            <person name="Cuvelier M.L."/>
            <person name="Derelle E."/>
            <person name="Everett M.V."/>
            <person name="Foulon E."/>
            <person name="Grimwood J."/>
            <person name="Gundlach H."/>
            <person name="Henrissat B."/>
            <person name="Napoli C."/>
            <person name="McDonald S.M."/>
            <person name="Parker M.S."/>
            <person name="Rombauts S."/>
            <person name="Salamov A."/>
            <person name="Von Dassow P."/>
            <person name="Badger J.H."/>
            <person name="Coutinho P.M."/>
            <person name="Demir E."/>
            <person name="Dubchak I."/>
            <person name="Gentemann C."/>
            <person name="Eikrem W."/>
            <person name="Gready J.E."/>
            <person name="John U."/>
            <person name="Lanier W."/>
            <person name="Lindquist E.A."/>
            <person name="Lucas S."/>
            <person name="Mayer K.F."/>
            <person name="Moreau H."/>
            <person name="Not F."/>
            <person name="Otillar R."/>
            <person name="Panaud O."/>
            <person name="Pangilinan J."/>
            <person name="Paulsen I."/>
            <person name="Piegu B."/>
            <person name="Poliakov A."/>
            <person name="Robbens S."/>
            <person name="Schmutz J."/>
            <person name="Toulza E."/>
            <person name="Wyss T."/>
            <person name="Zelensky A."/>
            <person name="Zhou K."/>
            <person name="Armbrust E.V."/>
            <person name="Bhattacharya D."/>
            <person name="Goodenough U.W."/>
            <person name="Van de Peer Y."/>
            <person name="Grigoriev I.V."/>
        </authorList>
    </citation>
    <scope>NUCLEOTIDE SEQUENCE [LARGE SCALE GENOMIC DNA]</scope>
    <source>
        <strain evidence="6 7">CCMP1545</strain>
    </source>
</reference>
<dbReference type="InterPro" id="IPR010326">
    <property type="entry name" value="EXOC3/Sec6"/>
</dbReference>
<dbReference type="PANTHER" id="PTHR21292:SF1">
    <property type="entry name" value="EXOCYST COMPLEX COMPONENT 3"/>
    <property type="match status" value="1"/>
</dbReference>
<keyword evidence="7" id="KW-1185">Reference proteome</keyword>
<evidence type="ECO:0000256" key="5">
    <source>
        <dbReference type="SAM" id="MobiDB-lite"/>
    </source>
</evidence>
<feature type="compositionally biased region" description="Basic and acidic residues" evidence="5">
    <location>
        <begin position="289"/>
        <end position="300"/>
    </location>
</feature>
<dbReference type="GO" id="GO:0000145">
    <property type="term" value="C:exocyst"/>
    <property type="evidence" value="ECO:0007669"/>
    <property type="project" value="InterPro"/>
</dbReference>
<dbReference type="Pfam" id="PF06046">
    <property type="entry name" value="Sec6"/>
    <property type="match status" value="2"/>
</dbReference>
<keyword evidence="3" id="KW-0268">Exocytosis</keyword>
<protein>
    <submittedName>
        <fullName evidence="6">Predicted protein</fullName>
    </submittedName>
</protein>
<comment type="similarity">
    <text evidence="1">Belongs to the SEC6 family.</text>
</comment>
<evidence type="ECO:0000256" key="2">
    <source>
        <dbReference type="ARBA" id="ARBA00022448"/>
    </source>
</evidence>
<dbReference type="eggNOG" id="KOG2286">
    <property type="taxonomic scope" value="Eukaryota"/>
</dbReference>
<dbReference type="OMA" id="MNIGPKT"/>
<name>C1N2T9_MICPC</name>
<dbReference type="OrthoDB" id="190098at2759"/>
<evidence type="ECO:0000256" key="4">
    <source>
        <dbReference type="SAM" id="Coils"/>
    </source>
</evidence>
<feature type="compositionally biased region" description="Low complexity" evidence="5">
    <location>
        <begin position="12"/>
        <end position="38"/>
    </location>
</feature>
<sequence>MTREQAGGGGEDAVSARAKAAAADDATPPSSSSTSTFPGKRDGGEDGSPLPWQAEVDAAKEEAKRRLAKMLSRPEDLARLPELREQVAAKLYKAEQELAASLEASVEGVRTGVEALHTARAAVEQTQANIARIEALCKEQENDELSSRRELLRDLSVMRVNLKRTIDDAKAIIALPEQAAKAIEMLNDENNLFACWEELTTLATSAQPARVALEAARRQPHGGVSRAASRPAATHFAAIDEAIEKFEAILWRTVHSSLFAGRGGSKALVRACRVVEGQEQLDAELAAQAKEDAEKNRNGGDGDEEKNDKPAPAAAPGKEYKKRMLREVRDAVEERFTMTVESLMGDVDVGGGPLDVPMVLENMNVLMQQLTDAFDYAVPAFPPKYRIFESVMAPAWHRHVSKLIDKLVAVARDLSNADIIVVLNWYQSYAEAMEALGVDVEVAPSEPPGTPKGVSTPPPSVPAVPPTVMKTGGPPPPGKTGRGKNAFDSPGGADGSGEPSVLSLESFLATGAGNAAAAIETVDEKEVEGTKMIDVVHRNAEGIVRNDGPESPGVSEDDDETMTYPARLVDLVDVYTSRMAQTVHTWSVNLHRMTASQPLKAADDGSLWTASDVEFFRLLNEQLEVAVGGGPQLVPAAAVAIASILADFAAQQHKRLGGAAATSSSTVTSLSSPVHFRRPSSTAATMGLTTQERAALAAAKTVEYNVLLAGVNDASRCHRLASEMESSLVKALGSTDAMVTLANKGSASGGETSIIRPALDAFMSNAEHCASAASAAVVTDPSVVALFAQLFVVDKTGGGAWIEGEVTETLVATIVDYLGDVEQYVTRNLAPMVCEAVLTRVVKIIIDACMRHLQVIRPGTVDRMAADEDVLRECFGDYLPYKIVDPWLQRLADIRDVAAADDAESFVLAYGILVQSMPELGLEPAERMLAARKDIPRATQRAILEECRELHNSQIATMTSVTAASTAKKGLRF</sequence>
<dbReference type="Gene3D" id="1.10.357.50">
    <property type="match status" value="1"/>
</dbReference>
<feature type="region of interest" description="Disordered" evidence="5">
    <location>
        <begin position="1"/>
        <end position="54"/>
    </location>
</feature>
<dbReference type="EMBL" id="GG663745">
    <property type="protein sequence ID" value="EEH53855.1"/>
    <property type="molecule type" value="Genomic_DNA"/>
</dbReference>
<organism evidence="7">
    <name type="scientific">Micromonas pusilla (strain CCMP1545)</name>
    <name type="common">Picoplanktonic green alga</name>
    <dbReference type="NCBI Taxonomy" id="564608"/>
    <lineage>
        <taxon>Eukaryota</taxon>
        <taxon>Viridiplantae</taxon>
        <taxon>Chlorophyta</taxon>
        <taxon>Mamiellophyceae</taxon>
        <taxon>Mamiellales</taxon>
        <taxon>Mamiellaceae</taxon>
        <taxon>Micromonas</taxon>
    </lineage>
</organism>
<gene>
    <name evidence="6" type="ORF">MICPUCDRAFT_48393</name>
</gene>
<accession>C1N2T9</accession>
<feature type="region of interest" description="Disordered" evidence="5">
    <location>
        <begin position="444"/>
        <end position="499"/>
    </location>
</feature>
<dbReference type="KEGG" id="mpp:MICPUCDRAFT_48393"/>
<keyword evidence="2" id="KW-0813">Transport</keyword>
<dbReference type="GeneID" id="9687374"/>
<dbReference type="GO" id="GO:0000149">
    <property type="term" value="F:SNARE binding"/>
    <property type="evidence" value="ECO:0007669"/>
    <property type="project" value="TreeGrafter"/>
</dbReference>
<dbReference type="PANTHER" id="PTHR21292">
    <property type="entry name" value="EXOCYST COMPLEX COMPONENT SEC6-RELATED"/>
    <property type="match status" value="1"/>
</dbReference>
<feature type="region of interest" description="Disordered" evidence="5">
    <location>
        <begin position="289"/>
        <end position="319"/>
    </location>
</feature>
<feature type="compositionally biased region" description="Gly residues" evidence="5">
    <location>
        <begin position="1"/>
        <end position="11"/>
    </location>
</feature>
<dbReference type="GO" id="GO:0051601">
    <property type="term" value="P:exocyst localization"/>
    <property type="evidence" value="ECO:0007669"/>
    <property type="project" value="TreeGrafter"/>
</dbReference>